<dbReference type="Gene3D" id="1.10.630.10">
    <property type="entry name" value="Cytochrome P450"/>
    <property type="match status" value="2"/>
</dbReference>
<dbReference type="GO" id="GO:0016705">
    <property type="term" value="F:oxidoreductase activity, acting on paired donors, with incorporation or reduction of molecular oxygen"/>
    <property type="evidence" value="ECO:0007669"/>
    <property type="project" value="InterPro"/>
</dbReference>
<dbReference type="CDD" id="cd11073">
    <property type="entry name" value="CYP76-like"/>
    <property type="match status" value="2"/>
</dbReference>
<feature type="transmembrane region" description="Helical" evidence="5">
    <location>
        <begin position="522"/>
        <end position="543"/>
    </location>
</feature>
<dbReference type="AlphaFoldDB" id="A0AA88UQ86"/>
<reference evidence="6" key="1">
    <citation type="submission" date="2022-12" db="EMBL/GenBank/DDBJ databases">
        <title>Draft genome assemblies for two species of Escallonia (Escalloniales).</title>
        <authorList>
            <person name="Chanderbali A."/>
            <person name="Dervinis C."/>
            <person name="Anghel I."/>
            <person name="Soltis D."/>
            <person name="Soltis P."/>
            <person name="Zapata F."/>
        </authorList>
    </citation>
    <scope>NUCLEOTIDE SEQUENCE</scope>
    <source>
        <strain evidence="6">UCBG92.1500</strain>
        <tissue evidence="6">Leaf</tissue>
    </source>
</reference>
<gene>
    <name evidence="6" type="ORF">RJ640_024100</name>
</gene>
<dbReference type="InterPro" id="IPR001128">
    <property type="entry name" value="Cyt_P450"/>
</dbReference>
<comment type="similarity">
    <text evidence="1">Belongs to the cytochrome P450 family.</text>
</comment>
<dbReference type="GO" id="GO:0004497">
    <property type="term" value="F:monooxygenase activity"/>
    <property type="evidence" value="ECO:0007669"/>
    <property type="project" value="InterPro"/>
</dbReference>
<evidence type="ECO:0000256" key="4">
    <source>
        <dbReference type="ARBA" id="ARBA00023004"/>
    </source>
</evidence>
<evidence type="ECO:0000256" key="1">
    <source>
        <dbReference type="ARBA" id="ARBA00010617"/>
    </source>
</evidence>
<dbReference type="InterPro" id="IPR002401">
    <property type="entry name" value="Cyt_P450_E_grp-I"/>
</dbReference>
<evidence type="ECO:0008006" key="8">
    <source>
        <dbReference type="Google" id="ProtNLM"/>
    </source>
</evidence>
<evidence type="ECO:0000313" key="6">
    <source>
        <dbReference type="EMBL" id="KAK2983747.1"/>
    </source>
</evidence>
<evidence type="ECO:0000313" key="7">
    <source>
        <dbReference type="Proteomes" id="UP001187471"/>
    </source>
</evidence>
<evidence type="ECO:0000256" key="3">
    <source>
        <dbReference type="ARBA" id="ARBA00023002"/>
    </source>
</evidence>
<keyword evidence="3" id="KW-0560">Oxidoreductase</keyword>
<keyword evidence="4" id="KW-0408">Iron</keyword>
<proteinExistence type="inferred from homology"/>
<evidence type="ECO:0000256" key="2">
    <source>
        <dbReference type="ARBA" id="ARBA00022723"/>
    </source>
</evidence>
<feature type="non-terminal residue" evidence="6">
    <location>
        <position position="1"/>
    </location>
</feature>
<keyword evidence="5" id="KW-0472">Membrane</keyword>
<organism evidence="6 7">
    <name type="scientific">Escallonia rubra</name>
    <dbReference type="NCBI Taxonomy" id="112253"/>
    <lineage>
        <taxon>Eukaryota</taxon>
        <taxon>Viridiplantae</taxon>
        <taxon>Streptophyta</taxon>
        <taxon>Embryophyta</taxon>
        <taxon>Tracheophyta</taxon>
        <taxon>Spermatophyta</taxon>
        <taxon>Magnoliopsida</taxon>
        <taxon>eudicotyledons</taxon>
        <taxon>Gunneridae</taxon>
        <taxon>Pentapetalae</taxon>
        <taxon>asterids</taxon>
        <taxon>campanulids</taxon>
        <taxon>Escalloniales</taxon>
        <taxon>Escalloniaceae</taxon>
        <taxon>Escallonia</taxon>
    </lineage>
</organism>
<dbReference type="InterPro" id="IPR017972">
    <property type="entry name" value="Cyt_P450_CS"/>
</dbReference>
<dbReference type="PANTHER" id="PTHR47950">
    <property type="entry name" value="CYTOCHROME P450, FAMILY 76, SUBFAMILY C, POLYPEPTIDE 5-RELATED"/>
    <property type="match status" value="1"/>
</dbReference>
<dbReference type="PROSITE" id="PS00086">
    <property type="entry name" value="CYTOCHROME_P450"/>
    <property type="match status" value="2"/>
</dbReference>
<protein>
    <recommendedName>
        <fullName evidence="8">Cytochrome P450</fullName>
    </recommendedName>
</protein>
<dbReference type="FunFam" id="1.10.630.10:FF:000007">
    <property type="entry name" value="Cytochrome P450 76C4"/>
    <property type="match status" value="2"/>
</dbReference>
<name>A0AA88UQ86_9ASTE</name>
<comment type="caution">
    <text evidence="6">The sequence shown here is derived from an EMBL/GenBank/DDBJ whole genome shotgun (WGS) entry which is preliminary data.</text>
</comment>
<dbReference type="GO" id="GO:0005506">
    <property type="term" value="F:iron ion binding"/>
    <property type="evidence" value="ECO:0007669"/>
    <property type="project" value="InterPro"/>
</dbReference>
<dbReference type="PANTHER" id="PTHR47950:SF14">
    <property type="entry name" value="CYTOCHROME P450 76A2-LIKE ISOFORM X1"/>
    <property type="match status" value="1"/>
</dbReference>
<accession>A0AA88UQ86</accession>
<dbReference type="SUPFAM" id="SSF48264">
    <property type="entry name" value="Cytochrome P450"/>
    <property type="match status" value="2"/>
</dbReference>
<dbReference type="GO" id="GO:0020037">
    <property type="term" value="F:heme binding"/>
    <property type="evidence" value="ECO:0007669"/>
    <property type="project" value="InterPro"/>
</dbReference>
<dbReference type="PRINTS" id="PR00463">
    <property type="entry name" value="EP450I"/>
</dbReference>
<keyword evidence="7" id="KW-1185">Reference proteome</keyword>
<evidence type="ECO:0000256" key="5">
    <source>
        <dbReference type="SAM" id="Phobius"/>
    </source>
</evidence>
<keyword evidence="5" id="KW-0812">Transmembrane</keyword>
<keyword evidence="2" id="KW-0479">Metal-binding</keyword>
<dbReference type="Proteomes" id="UP001187471">
    <property type="component" value="Unassembled WGS sequence"/>
</dbReference>
<dbReference type="Pfam" id="PF00067">
    <property type="entry name" value="p450"/>
    <property type="match status" value="2"/>
</dbReference>
<dbReference type="EMBL" id="JAVXUO010001305">
    <property type="protein sequence ID" value="KAK2983747.1"/>
    <property type="molecule type" value="Genomic_DNA"/>
</dbReference>
<dbReference type="PRINTS" id="PR00385">
    <property type="entry name" value="P450"/>
</dbReference>
<sequence>MEWSLSILVWLLIVLLPLYVLHICRRWRSGSNRLPPGPPGWPVVGHMFSLGEMPHRTLAGLKEQYGPVVWLKLGSHETMVVLTAAAATELFKHHDVSFAGRTIRETMRSHDYHKGSLALSQYGTHWRVLRRICTLEMLVNRRLNETVSIREKCVKDMLSRIEKESHAAKGKGEIHVTRIVFFTLFNMLGNSMVSRDMVDPDSKEGSEFYNALIALKEWSASPNVSDLFPCLRWLDLQGLRKKMDRDMGELLRIGFDLVKERLEERLGGGEKRKDFLDVLLDFEGSGKDEPAKISEKDIAIFILELFQAGGETTSTTIEWAMTELLRNPESMAVTKAELAKVIGPNRNFQESDIDSLPYLQAVVKETLRLHPPIPFLVPRKAIQDANFMGYHIPKNTQVFVNAWAIGRDPECWEDASAFKPERFLGSKIDYKGQNFELIPFGAGRRMCAGIPLAHRMLHSILGSLLHAFDWELGGDVTCETMDMRDKRGMLNACRLMASKSNFDTGAHIIETPCTKRRKIHRVMGGLGIFIWSVIILSPFYVLIRRRRKFGSNRLPPGPPGWPVFGHMFNLGTMPHRATAGFIQQYGPILWLKLGSNNTMVIQTAAAAAEFFKNHDLSFMDRMIKETMRSHDYDKNSLALAPYGTHWRFLRRMCTVEMFVNKRINETVSIRRKSVNDMVLRIEKESHLMDEGRGVHVNRFVFFCLFNMLGNLILSRDLVDPDSEEGSDFYTTMVSLKEWSGRFNISDLFPRLKWLDLQGLRKKMDRDYGKLLGITTTFVKERLDEREDGRERRKDFLDILLDFEGNGKDEPAKLSEKCIATFILELFNAGSDTTSTTVEWAMTELLCNPDTMFNVKAELAEVVGPNKKFEESDINDLHYLQAVVKETLRLHPPVPFLIPRKAIHDTRFMGYDIPKGTQVLVNAWAIGRDPECWDEPLSFRPERFLDSKVDYKGQDFELIPFGAGRRICAGFSLAHRMLHYVLGSLLHEFDWELESHVTRETMDMTDRIGVAVRKFEPLKAVPRRSTQ</sequence>
<dbReference type="InterPro" id="IPR036396">
    <property type="entry name" value="Cyt_P450_sf"/>
</dbReference>
<keyword evidence="5" id="KW-1133">Transmembrane helix</keyword>